<dbReference type="AlphaFoldDB" id="A0A0L6UQG0"/>
<reference evidence="2 3" key="1">
    <citation type="submission" date="2015-08" db="EMBL/GenBank/DDBJ databases">
        <title>Next Generation Sequencing and Analysis of the Genome of Puccinia sorghi L Schw, the Causal Agent of Maize Common Rust.</title>
        <authorList>
            <person name="Rochi L."/>
            <person name="Burguener G."/>
            <person name="Darino M."/>
            <person name="Turjanski A."/>
            <person name="Kreff E."/>
            <person name="Dieguez M.J."/>
            <person name="Sacco F."/>
        </authorList>
    </citation>
    <scope>NUCLEOTIDE SEQUENCE [LARGE SCALE GENOMIC DNA]</scope>
    <source>
        <strain evidence="2 3">RO10H11247</strain>
    </source>
</reference>
<dbReference type="VEuPathDB" id="FungiDB:VP01_4412g1"/>
<organism evidence="2 3">
    <name type="scientific">Puccinia sorghi</name>
    <dbReference type="NCBI Taxonomy" id="27349"/>
    <lineage>
        <taxon>Eukaryota</taxon>
        <taxon>Fungi</taxon>
        <taxon>Dikarya</taxon>
        <taxon>Basidiomycota</taxon>
        <taxon>Pucciniomycotina</taxon>
        <taxon>Pucciniomycetes</taxon>
        <taxon>Pucciniales</taxon>
        <taxon>Pucciniaceae</taxon>
        <taxon>Puccinia</taxon>
    </lineage>
</organism>
<evidence type="ECO:0000313" key="3">
    <source>
        <dbReference type="Proteomes" id="UP000037035"/>
    </source>
</evidence>
<proteinExistence type="predicted"/>
<evidence type="ECO:0008006" key="4">
    <source>
        <dbReference type="Google" id="ProtNLM"/>
    </source>
</evidence>
<feature type="region of interest" description="Disordered" evidence="1">
    <location>
        <begin position="45"/>
        <end position="67"/>
    </location>
</feature>
<dbReference type="Proteomes" id="UP000037035">
    <property type="component" value="Unassembled WGS sequence"/>
</dbReference>
<name>A0A0L6UQG0_9BASI</name>
<sequence length="126" mass="13668">MKLYQHGLKENIQLAMVMRSIEFDCLRSMQAMALKAGQRIEGILRGGPIPTSNSASAPAPNPNVKDLSAFQKAPSNQLSNTKHACQVQLKLCLCCGQAGHISCGCLNRGRKPQGGNQLSPRQPQRQ</sequence>
<gene>
    <name evidence="2" type="ORF">VP01_4412g1</name>
</gene>
<evidence type="ECO:0000313" key="2">
    <source>
        <dbReference type="EMBL" id="KNZ50462.1"/>
    </source>
</evidence>
<dbReference type="OrthoDB" id="5582182at2759"/>
<protein>
    <recommendedName>
        <fullName evidence="4">CCHC-type domain-containing protein</fullName>
    </recommendedName>
</protein>
<comment type="caution">
    <text evidence="2">The sequence shown here is derived from an EMBL/GenBank/DDBJ whole genome shotgun (WGS) entry which is preliminary data.</text>
</comment>
<evidence type="ECO:0000256" key="1">
    <source>
        <dbReference type="SAM" id="MobiDB-lite"/>
    </source>
</evidence>
<dbReference type="EMBL" id="LAVV01009516">
    <property type="protein sequence ID" value="KNZ50462.1"/>
    <property type="molecule type" value="Genomic_DNA"/>
</dbReference>
<keyword evidence="3" id="KW-1185">Reference proteome</keyword>
<accession>A0A0L6UQG0</accession>